<dbReference type="EMBL" id="CP006585">
    <property type="protein sequence ID" value="AGW12589.1"/>
    <property type="molecule type" value="Genomic_DNA"/>
</dbReference>
<dbReference type="PATRIC" id="fig|1121448.10.peg.691"/>
<evidence type="ECO:0000313" key="1">
    <source>
        <dbReference type="EMBL" id="AGW12589.1"/>
    </source>
</evidence>
<dbReference type="eggNOG" id="COG0727">
    <property type="taxonomic scope" value="Bacteria"/>
</dbReference>
<dbReference type="STRING" id="1121448.DGI_0684"/>
<evidence type="ECO:0008006" key="3">
    <source>
        <dbReference type="Google" id="ProtNLM"/>
    </source>
</evidence>
<gene>
    <name evidence="1" type="ORF">DGI_0684</name>
</gene>
<dbReference type="HOGENOM" id="CLU_074313_0_0_7"/>
<name>T2G8V4_MEGG1</name>
<proteinExistence type="predicted"/>
<reference evidence="1 2" key="1">
    <citation type="journal article" date="2013" name="J. Bacteriol.">
        <title>Roles of HynAB and Ech, the only two hydrogenases found in the model sulfate reducer Desulfovibrio gigas.</title>
        <authorList>
            <person name="Morais-Silva F.O."/>
            <person name="Santos C.I."/>
            <person name="Rodrigues R."/>
            <person name="Pereira I.A."/>
            <person name="Rodrigues-Pousada C."/>
        </authorList>
    </citation>
    <scope>NUCLEOTIDE SEQUENCE [LARGE SCALE GENOMIC DNA]</scope>
    <source>
        <strain evidence="2">ATCC 19364 / DSM 1382 / NCIMB 9332 / VKM B-1759</strain>
    </source>
</reference>
<reference evidence="2" key="2">
    <citation type="submission" date="2013-07" db="EMBL/GenBank/DDBJ databases">
        <authorList>
            <person name="Morais-Silva F.O."/>
            <person name="Rezende A.M."/>
            <person name="Pimentel C."/>
            <person name="Resende D.M."/>
            <person name="Santos C.I."/>
            <person name="Clemente C."/>
            <person name="de Oliveira L.M."/>
            <person name="da Silva S.M."/>
            <person name="Costa D.A."/>
            <person name="Varela-Raposo A."/>
            <person name="Horacio E.C.A."/>
            <person name="Matos M."/>
            <person name="Flores O."/>
            <person name="Ruiz J.C."/>
            <person name="Rodrigues-Pousada C."/>
        </authorList>
    </citation>
    <scope>NUCLEOTIDE SEQUENCE [LARGE SCALE GENOMIC DNA]</scope>
    <source>
        <strain evidence="2">ATCC 19364 / DSM 1382 / NCIMB 9332 / VKM B-1759</strain>
    </source>
</reference>
<protein>
    <recommendedName>
        <fullName evidence="3">YkgJ family cysteine cluster protein</fullName>
    </recommendedName>
</protein>
<evidence type="ECO:0000313" key="2">
    <source>
        <dbReference type="Proteomes" id="UP000016587"/>
    </source>
</evidence>
<dbReference type="KEGG" id="dgg:DGI_0684"/>
<dbReference type="AlphaFoldDB" id="T2G8V4"/>
<dbReference type="RefSeq" id="WP_021759256.1">
    <property type="nucleotide sequence ID" value="NC_022444.1"/>
</dbReference>
<organism evidence="1 2">
    <name type="scientific">Megalodesulfovibrio gigas (strain ATCC 19364 / DSM 1382 / NCIMB 9332 / VKM B-1759)</name>
    <name type="common">Desulfovibrio gigas</name>
    <dbReference type="NCBI Taxonomy" id="1121448"/>
    <lineage>
        <taxon>Bacteria</taxon>
        <taxon>Pseudomonadati</taxon>
        <taxon>Thermodesulfobacteriota</taxon>
        <taxon>Desulfovibrionia</taxon>
        <taxon>Desulfovibrionales</taxon>
        <taxon>Desulfovibrionaceae</taxon>
        <taxon>Megalodesulfovibrio</taxon>
    </lineage>
</organism>
<accession>T2G8V4</accession>
<keyword evidence="2" id="KW-1185">Reference proteome</keyword>
<sequence>MTTCIRCGACCRDGGPALHRQDLGLLTADPGGVRPFLDIADLVTLRAGEPVRDQPAGQGLAVLTTEMVKIRGRAPGDWTCVFYDPEPSTCIRHPWRPWECRLQDCRNPEALRTAYLEDRATRFDIMPAGGRLASLATMHETHCSVPAMARLALAFRRGDQNAESLLLRMLAMDQSARGMLAEVGGGAAEGFVLGRPLAGLLDVFGLAVTRGEDGALHLVKVGLWRYPETATAEQTA</sequence>
<dbReference type="Proteomes" id="UP000016587">
    <property type="component" value="Chromosome"/>
</dbReference>